<evidence type="ECO:0008006" key="5">
    <source>
        <dbReference type="Google" id="ProtNLM"/>
    </source>
</evidence>
<dbReference type="PANTHER" id="PTHR37042">
    <property type="entry name" value="OUTER MEMBRANE PROTEIN RV1973"/>
    <property type="match status" value="1"/>
</dbReference>
<name>A0ABW7YJX2_9ACTN</name>
<gene>
    <name evidence="3" type="ORF">ACIBG2_02380</name>
</gene>
<dbReference type="PANTHER" id="PTHR37042:SF4">
    <property type="entry name" value="OUTER MEMBRANE PROTEIN RV1973"/>
    <property type="match status" value="1"/>
</dbReference>
<evidence type="ECO:0000256" key="1">
    <source>
        <dbReference type="ARBA" id="ARBA00004370"/>
    </source>
</evidence>
<keyword evidence="4" id="KW-1185">Reference proteome</keyword>
<organism evidence="3 4">
    <name type="scientific">Nonomuraea typhae</name>
    <dbReference type="NCBI Taxonomy" id="2603600"/>
    <lineage>
        <taxon>Bacteria</taxon>
        <taxon>Bacillati</taxon>
        <taxon>Actinomycetota</taxon>
        <taxon>Actinomycetes</taxon>
        <taxon>Streptosporangiales</taxon>
        <taxon>Streptosporangiaceae</taxon>
        <taxon>Nonomuraea</taxon>
    </lineage>
</organism>
<comment type="subcellular location">
    <subcellularLocation>
        <location evidence="1">Membrane</location>
    </subcellularLocation>
</comment>
<dbReference type="EMBL" id="JBITGY010000001">
    <property type="protein sequence ID" value="MFI6496197.1"/>
    <property type="molecule type" value="Genomic_DNA"/>
</dbReference>
<evidence type="ECO:0000313" key="3">
    <source>
        <dbReference type="EMBL" id="MFI6496197.1"/>
    </source>
</evidence>
<accession>A0ABW7YJX2</accession>
<evidence type="ECO:0000256" key="2">
    <source>
        <dbReference type="ARBA" id="ARBA00023136"/>
    </source>
</evidence>
<comment type="caution">
    <text evidence="3">The sequence shown here is derived from an EMBL/GenBank/DDBJ whole genome shotgun (WGS) entry which is preliminary data.</text>
</comment>
<keyword evidence="2" id="KW-0472">Membrane</keyword>
<protein>
    <recommendedName>
        <fullName evidence="5">SnoaL-like domain-containing protein</fullName>
    </recommendedName>
</protein>
<reference evidence="3 4" key="1">
    <citation type="submission" date="2024-10" db="EMBL/GenBank/DDBJ databases">
        <title>The Natural Products Discovery Center: Release of the First 8490 Sequenced Strains for Exploring Actinobacteria Biosynthetic Diversity.</title>
        <authorList>
            <person name="Kalkreuter E."/>
            <person name="Kautsar S.A."/>
            <person name="Yang D."/>
            <person name="Bader C.D."/>
            <person name="Teijaro C.N."/>
            <person name="Fluegel L."/>
            <person name="Davis C.M."/>
            <person name="Simpson J.R."/>
            <person name="Lauterbach L."/>
            <person name="Steele A.D."/>
            <person name="Gui C."/>
            <person name="Meng S."/>
            <person name="Li G."/>
            <person name="Viehrig K."/>
            <person name="Ye F."/>
            <person name="Su P."/>
            <person name="Kiefer A.F."/>
            <person name="Nichols A."/>
            <person name="Cepeda A.J."/>
            <person name="Yan W."/>
            <person name="Fan B."/>
            <person name="Jiang Y."/>
            <person name="Adhikari A."/>
            <person name="Zheng C.-J."/>
            <person name="Schuster L."/>
            <person name="Cowan T.M."/>
            <person name="Smanski M.J."/>
            <person name="Chevrette M.G."/>
            <person name="De Carvalho L.P.S."/>
            <person name="Shen B."/>
        </authorList>
    </citation>
    <scope>NUCLEOTIDE SEQUENCE [LARGE SCALE GENOMIC DNA]</scope>
    <source>
        <strain evidence="3 4">NPDC050545</strain>
    </source>
</reference>
<proteinExistence type="predicted"/>
<dbReference type="Proteomes" id="UP001612741">
    <property type="component" value="Unassembled WGS sequence"/>
</dbReference>
<evidence type="ECO:0000313" key="4">
    <source>
        <dbReference type="Proteomes" id="UP001612741"/>
    </source>
</evidence>
<sequence>MAGSRSLTRRTRPPSRRLAQPAALVLVAAAVAFCGWSGWTSWQAGADPRAAYAAERDQVLEAGRRHLTVLNTIDGAAAGAGLARWQDATTGPLREELAAGRERARQAVEQAGTTARAGVIEAAVTALDLESGDAQIIAAVEIEVTGPGRAASVERKRFQAGLARTGAGWKLKSFTAIPAVGE</sequence>
<dbReference type="RefSeq" id="WP_397078172.1">
    <property type="nucleotide sequence ID" value="NZ_JBITGY010000001.1"/>
</dbReference>